<comment type="subcellular location">
    <subcellularLocation>
        <location evidence="1">Nucleus</location>
        <location evidence="1">Nucleolus</location>
    </subcellularLocation>
</comment>
<proteinExistence type="inferred from homology"/>
<dbReference type="InterPro" id="IPR019186">
    <property type="entry name" value="Nucleolar_protein_12"/>
</dbReference>
<feature type="compositionally biased region" description="Acidic residues" evidence="5">
    <location>
        <begin position="96"/>
        <end position="114"/>
    </location>
</feature>
<evidence type="ECO:0000256" key="3">
    <source>
        <dbReference type="ARBA" id="ARBA00023054"/>
    </source>
</evidence>
<dbReference type="PANTHER" id="PTHR14577">
    <property type="entry name" value="NUCLEOLAR PROTEIN 12"/>
    <property type="match status" value="1"/>
</dbReference>
<accession>A0A0H1BH28</accession>
<feature type="compositionally biased region" description="Basic residues" evidence="5">
    <location>
        <begin position="35"/>
        <end position="44"/>
    </location>
</feature>
<dbReference type="OrthoDB" id="551633at2759"/>
<feature type="region of interest" description="Disordered" evidence="5">
    <location>
        <begin position="35"/>
        <end position="267"/>
    </location>
</feature>
<feature type="compositionally biased region" description="Basic residues" evidence="5">
    <location>
        <begin position="1"/>
        <end position="10"/>
    </location>
</feature>
<evidence type="ECO:0000256" key="2">
    <source>
        <dbReference type="ARBA" id="ARBA00007175"/>
    </source>
</evidence>
<dbReference type="GO" id="GO:0019843">
    <property type="term" value="F:rRNA binding"/>
    <property type="evidence" value="ECO:0007669"/>
    <property type="project" value="TreeGrafter"/>
</dbReference>
<dbReference type="Proteomes" id="UP000053573">
    <property type="component" value="Unassembled WGS sequence"/>
</dbReference>
<feature type="compositionally biased region" description="Basic and acidic residues" evidence="5">
    <location>
        <begin position="45"/>
        <end position="88"/>
    </location>
</feature>
<dbReference type="AlphaFoldDB" id="A0A0H1BH28"/>
<comment type="caution">
    <text evidence="6">The sequence shown here is derived from an EMBL/GenBank/DDBJ whole genome shotgun (WGS) entry which is preliminary data.</text>
</comment>
<evidence type="ECO:0000313" key="7">
    <source>
        <dbReference type="Proteomes" id="UP000053573"/>
    </source>
</evidence>
<reference evidence="7" key="1">
    <citation type="journal article" date="2015" name="PLoS Genet.">
        <title>The dynamic genome and transcriptome of the human fungal pathogen Blastomyces and close relative Emmonsia.</title>
        <authorList>
            <person name="Munoz J.F."/>
            <person name="Gauthier G.M."/>
            <person name="Desjardins C.A."/>
            <person name="Gallo J.E."/>
            <person name="Holder J."/>
            <person name="Sullivan T.D."/>
            <person name="Marty A.J."/>
            <person name="Carmen J.C."/>
            <person name="Chen Z."/>
            <person name="Ding L."/>
            <person name="Gujja S."/>
            <person name="Magrini V."/>
            <person name="Misas E."/>
            <person name="Mitreva M."/>
            <person name="Priest M."/>
            <person name="Saif S."/>
            <person name="Whiston E.A."/>
            <person name="Young S."/>
            <person name="Zeng Q."/>
            <person name="Goldman W.E."/>
            <person name="Mardis E.R."/>
            <person name="Taylor J.W."/>
            <person name="McEwen J.G."/>
            <person name="Clay O.K."/>
            <person name="Klein B.S."/>
            <person name="Cuomo C.A."/>
        </authorList>
    </citation>
    <scope>NUCLEOTIDE SEQUENCE [LARGE SCALE GENOMIC DNA]</scope>
    <source>
        <strain evidence="7">UAMH 139</strain>
    </source>
</reference>
<feature type="compositionally biased region" description="Basic and acidic residues" evidence="5">
    <location>
        <begin position="210"/>
        <end position="227"/>
    </location>
</feature>
<feature type="compositionally biased region" description="Basic residues" evidence="5">
    <location>
        <begin position="256"/>
        <end position="267"/>
    </location>
</feature>
<keyword evidence="7" id="KW-1185">Reference proteome</keyword>
<comment type="similarity">
    <text evidence="2">Belongs to the RRP17 family.</text>
</comment>
<sequence>MAPYPKKRKLTSSQPNAVPEILFDPSARAEYLTGFHKRKVQRAKHAQENAEKRAKEEKREQRRRIRDERRADLERALEENRTVMREISRAAAGESSSDEDEDGENDNSSMDEEWGGIAEPPPVDYEAEYIDEDKYTTVTVEELDASSLDGLRRRVDVESDDDEDSEGDDGEKKKKKVEVEQQDGREGGGGDTSKPKKRVWTKGNPKYKSKNKDGDRDGGDNASERPKSNSKRKKRSFRYENKAERRVTQFKERAGGKKRAKERRAGT</sequence>
<feature type="compositionally biased region" description="Basic and acidic residues" evidence="5">
    <location>
        <begin position="177"/>
        <end position="188"/>
    </location>
</feature>
<protein>
    <recommendedName>
        <fullName evidence="8">Ribosomal RNA-processing protein 17</fullName>
    </recommendedName>
</protein>
<evidence type="ECO:0008006" key="8">
    <source>
        <dbReference type="Google" id="ProtNLM"/>
    </source>
</evidence>
<evidence type="ECO:0000313" key="6">
    <source>
        <dbReference type="EMBL" id="KLJ10670.1"/>
    </source>
</evidence>
<evidence type="ECO:0000256" key="1">
    <source>
        <dbReference type="ARBA" id="ARBA00004604"/>
    </source>
</evidence>
<keyword evidence="3" id="KW-0175">Coiled coil</keyword>
<feature type="compositionally biased region" description="Acidic residues" evidence="5">
    <location>
        <begin position="158"/>
        <end position="169"/>
    </location>
</feature>
<organism evidence="6 7">
    <name type="scientific">Blastomyces silverae</name>
    <dbReference type="NCBI Taxonomy" id="2060906"/>
    <lineage>
        <taxon>Eukaryota</taxon>
        <taxon>Fungi</taxon>
        <taxon>Dikarya</taxon>
        <taxon>Ascomycota</taxon>
        <taxon>Pezizomycotina</taxon>
        <taxon>Eurotiomycetes</taxon>
        <taxon>Eurotiomycetidae</taxon>
        <taxon>Onygenales</taxon>
        <taxon>Ajellomycetaceae</taxon>
        <taxon>Blastomyces</taxon>
    </lineage>
</organism>
<dbReference type="STRING" id="2060906.A0A0H1BH28"/>
<evidence type="ECO:0000256" key="5">
    <source>
        <dbReference type="SAM" id="MobiDB-lite"/>
    </source>
</evidence>
<gene>
    <name evidence="6" type="ORF">EMPG_13944</name>
</gene>
<keyword evidence="4" id="KW-0539">Nucleus</keyword>
<evidence type="ECO:0000256" key="4">
    <source>
        <dbReference type="ARBA" id="ARBA00023242"/>
    </source>
</evidence>
<feature type="compositionally biased region" description="Basic residues" evidence="5">
    <location>
        <begin position="195"/>
        <end position="209"/>
    </location>
</feature>
<dbReference type="GO" id="GO:0005730">
    <property type="term" value="C:nucleolus"/>
    <property type="evidence" value="ECO:0007669"/>
    <property type="project" value="UniProtKB-SubCell"/>
</dbReference>
<feature type="compositionally biased region" description="Basic and acidic residues" evidence="5">
    <location>
        <begin position="237"/>
        <end position="255"/>
    </location>
</feature>
<dbReference type="PANTHER" id="PTHR14577:SF0">
    <property type="entry name" value="NUCLEOLAR PROTEIN 12"/>
    <property type="match status" value="1"/>
</dbReference>
<feature type="region of interest" description="Disordered" evidence="5">
    <location>
        <begin position="1"/>
        <end position="21"/>
    </location>
</feature>
<dbReference type="EMBL" id="LDEV01001929">
    <property type="protein sequence ID" value="KLJ10670.1"/>
    <property type="molecule type" value="Genomic_DNA"/>
</dbReference>
<name>A0A0H1BH28_9EURO</name>
<dbReference type="Pfam" id="PF09805">
    <property type="entry name" value="Nop25"/>
    <property type="match status" value="1"/>
</dbReference>